<dbReference type="Pfam" id="PF07714">
    <property type="entry name" value="PK_Tyr_Ser-Thr"/>
    <property type="match status" value="1"/>
</dbReference>
<dbReference type="Pfam" id="PF08238">
    <property type="entry name" value="Sel1"/>
    <property type="match status" value="6"/>
</dbReference>
<dbReference type="Proteomes" id="UP000022910">
    <property type="component" value="Unassembled WGS sequence"/>
</dbReference>
<keyword evidence="1" id="KW-0067">ATP-binding</keyword>
<dbReference type="InterPro" id="IPR000719">
    <property type="entry name" value="Prot_kinase_dom"/>
</dbReference>
<dbReference type="HOGENOM" id="CLU_000288_7_12_1"/>
<dbReference type="InterPro" id="IPR017441">
    <property type="entry name" value="Protein_kinase_ATP_BS"/>
</dbReference>
<accession>A0A015KSJ0</accession>
<dbReference type="GO" id="GO:0004674">
    <property type="term" value="F:protein serine/threonine kinase activity"/>
    <property type="evidence" value="ECO:0007669"/>
    <property type="project" value="TreeGrafter"/>
</dbReference>
<dbReference type="Gene3D" id="1.10.510.10">
    <property type="entry name" value="Transferase(Phosphotransferase) domain 1"/>
    <property type="match status" value="1"/>
</dbReference>
<dbReference type="AlphaFoldDB" id="A0A015KSJ0"/>
<protein>
    <submittedName>
        <fullName evidence="3">Cdc15p</fullName>
    </submittedName>
</protein>
<dbReference type="SMART" id="SM00671">
    <property type="entry name" value="SEL1"/>
    <property type="match status" value="6"/>
</dbReference>
<dbReference type="GO" id="GO:0005524">
    <property type="term" value="F:ATP binding"/>
    <property type="evidence" value="ECO:0007669"/>
    <property type="project" value="UniProtKB-UniRule"/>
</dbReference>
<dbReference type="SUPFAM" id="SSF81901">
    <property type="entry name" value="HCP-like"/>
    <property type="match status" value="2"/>
</dbReference>
<keyword evidence="4" id="KW-1185">Reference proteome</keyword>
<dbReference type="InterPro" id="IPR011009">
    <property type="entry name" value="Kinase-like_dom_sf"/>
</dbReference>
<feature type="binding site" evidence="1">
    <location>
        <position position="60"/>
    </location>
    <ligand>
        <name>ATP</name>
        <dbReference type="ChEBI" id="CHEBI:30616"/>
    </ligand>
</feature>
<dbReference type="SUPFAM" id="SSF56112">
    <property type="entry name" value="Protein kinase-like (PK-like)"/>
    <property type="match status" value="1"/>
</dbReference>
<keyword evidence="1" id="KW-0547">Nucleotide-binding</keyword>
<gene>
    <name evidence="3" type="ORF">RirG_158050</name>
</gene>
<evidence type="ECO:0000256" key="1">
    <source>
        <dbReference type="PROSITE-ProRule" id="PRU10141"/>
    </source>
</evidence>
<feature type="domain" description="Protein kinase" evidence="2">
    <location>
        <begin position="31"/>
        <end position="294"/>
    </location>
</feature>
<dbReference type="InterPro" id="IPR051681">
    <property type="entry name" value="Ser/Thr_Kinases-Pseudokinases"/>
</dbReference>
<dbReference type="InterPro" id="IPR001245">
    <property type="entry name" value="Ser-Thr/Tyr_kinase_cat_dom"/>
</dbReference>
<dbReference type="InterPro" id="IPR006597">
    <property type="entry name" value="Sel1-like"/>
</dbReference>
<proteinExistence type="predicted"/>
<comment type="caution">
    <text evidence="3">The sequence shown here is derived from an EMBL/GenBank/DDBJ whole genome shotgun (WGS) entry which is preliminary data.</text>
</comment>
<evidence type="ECO:0000259" key="2">
    <source>
        <dbReference type="PROSITE" id="PS50011"/>
    </source>
</evidence>
<dbReference type="PANTHER" id="PTHR44329">
    <property type="entry name" value="SERINE/THREONINE-PROTEIN KINASE TNNI3K-RELATED"/>
    <property type="match status" value="1"/>
</dbReference>
<dbReference type="PROSITE" id="PS50011">
    <property type="entry name" value="PROTEIN_KINASE_DOM"/>
    <property type="match status" value="1"/>
</dbReference>
<name>A0A015KSJ0_RHIIW</name>
<dbReference type="InterPro" id="IPR011990">
    <property type="entry name" value="TPR-like_helical_dom_sf"/>
</dbReference>
<dbReference type="Gene3D" id="1.25.40.10">
    <property type="entry name" value="Tetratricopeptide repeat domain"/>
    <property type="match status" value="1"/>
</dbReference>
<sequence length="644" mass="74279">MQNNENVDDWINWIEEAISKKHIKYYEFEIFKNIQEIGSGAFGKVFRANWKNFDNYLALKSFYNLNKITLKEIVHELKLQRDVDFHGNIIRFYGITKFGSENIINQTKNYLLVMEYADSGTLRDYLKNNFYILTWDNKYSLAYQLACSILCLHDEGIIHRDLHSCNVLVHQNSIKLADFGLSKRIDEASNSQSRVLGKVPYIDPKAITDNLKLNEKSDVYSIGVLLWEISSGKPPFHEENYDLSLMYKISQGRREEIISDTPNDYSNLYTECWNGNQNKRPSIHEVVNRLRIFLNSSSATIYQQDIFNQTIPTSNKSLIPNSIENSLHGELSQTIQNFNNTNANEIYMMSTNNQININISSEKNLSITVDEIVDLIFREENRKDESKQHVLDYLNNHNINSEGIYNWLSYNQTNSNSIFLLGYFNCYGIGTPADDGRAFNLFINASVQNHILAQYYVGKCYEFGHGMITKDEKLAFVYYEKIANEDHAMGQYKLGYFYYIGKCVEKDLKIASNWHKKAANNGHLAAMLCLGLIYILGKGVDEDYQKAFELFKKSAEGEHPIGIMMLGYCYSDGIGISIDKKRAVELHQKAANLGEDVAQYKLAVMYEKGDGIEEDMDKAIYWYEQSAKQGFQKALNRLIILKKN</sequence>
<evidence type="ECO:0000313" key="3">
    <source>
        <dbReference type="EMBL" id="EXX62836.1"/>
    </source>
</evidence>
<dbReference type="PRINTS" id="PR00109">
    <property type="entry name" value="TYRKINASE"/>
</dbReference>
<evidence type="ECO:0000313" key="4">
    <source>
        <dbReference type="Proteomes" id="UP000022910"/>
    </source>
</evidence>
<dbReference type="EMBL" id="JEMT01024402">
    <property type="protein sequence ID" value="EXX62836.1"/>
    <property type="molecule type" value="Genomic_DNA"/>
</dbReference>
<reference evidence="3 4" key="1">
    <citation type="submission" date="2014-02" db="EMBL/GenBank/DDBJ databases">
        <title>Single nucleus genome sequencing reveals high similarity among nuclei of an endomycorrhizal fungus.</title>
        <authorList>
            <person name="Lin K."/>
            <person name="Geurts R."/>
            <person name="Zhang Z."/>
            <person name="Limpens E."/>
            <person name="Saunders D.G."/>
            <person name="Mu D."/>
            <person name="Pang E."/>
            <person name="Cao H."/>
            <person name="Cha H."/>
            <person name="Lin T."/>
            <person name="Zhou Q."/>
            <person name="Shang Y."/>
            <person name="Li Y."/>
            <person name="Ivanov S."/>
            <person name="Sharma T."/>
            <person name="Velzen R.V."/>
            <person name="Ruijter N.D."/>
            <person name="Aanen D.K."/>
            <person name="Win J."/>
            <person name="Kamoun S."/>
            <person name="Bisseling T."/>
            <person name="Huang S."/>
        </authorList>
    </citation>
    <scope>NUCLEOTIDE SEQUENCE [LARGE SCALE GENOMIC DNA]</scope>
    <source>
        <strain evidence="4">DAOM197198w</strain>
    </source>
</reference>
<dbReference type="PROSITE" id="PS00107">
    <property type="entry name" value="PROTEIN_KINASE_ATP"/>
    <property type="match status" value="1"/>
</dbReference>
<organism evidence="3 4">
    <name type="scientific">Rhizophagus irregularis (strain DAOM 197198w)</name>
    <name type="common">Glomus intraradices</name>
    <dbReference type="NCBI Taxonomy" id="1432141"/>
    <lineage>
        <taxon>Eukaryota</taxon>
        <taxon>Fungi</taxon>
        <taxon>Fungi incertae sedis</taxon>
        <taxon>Mucoromycota</taxon>
        <taxon>Glomeromycotina</taxon>
        <taxon>Glomeromycetes</taxon>
        <taxon>Glomerales</taxon>
        <taxon>Glomeraceae</taxon>
        <taxon>Rhizophagus</taxon>
    </lineage>
</organism>